<dbReference type="Proteomes" id="UP000694552">
    <property type="component" value="Unplaced"/>
</dbReference>
<dbReference type="Ensembl" id="ENSOSUT00000004052.1">
    <property type="protein sequence ID" value="ENSOSUP00000003934.1"/>
    <property type="gene ID" value="ENSOSUG00000002853.1"/>
</dbReference>
<keyword evidence="2" id="KW-0723">Serine/threonine-protein kinase</keyword>
<dbReference type="InterPro" id="IPR050339">
    <property type="entry name" value="CC_SR_Kinase"/>
</dbReference>
<dbReference type="Gene3D" id="1.10.510.10">
    <property type="entry name" value="Transferase(Phosphotransferase) domain 1"/>
    <property type="match status" value="1"/>
</dbReference>
<evidence type="ECO:0000256" key="9">
    <source>
        <dbReference type="ARBA" id="ARBA00023306"/>
    </source>
</evidence>
<reference evidence="14" key="2">
    <citation type="submission" date="2025-09" db="UniProtKB">
        <authorList>
            <consortium name="Ensembl"/>
        </authorList>
    </citation>
    <scope>IDENTIFICATION</scope>
</reference>
<dbReference type="PROSITE" id="PS50011">
    <property type="entry name" value="PROTEIN_KINASE_DOM"/>
    <property type="match status" value="1"/>
</dbReference>
<dbReference type="InterPro" id="IPR011009">
    <property type="entry name" value="Kinase-like_dom_sf"/>
</dbReference>
<dbReference type="AlphaFoldDB" id="A0A8C8E6N8"/>
<keyword evidence="15" id="KW-1185">Reference proteome</keyword>
<dbReference type="GO" id="GO:0005737">
    <property type="term" value="C:cytoplasm"/>
    <property type="evidence" value="ECO:0007669"/>
    <property type="project" value="TreeGrafter"/>
</dbReference>
<comment type="catalytic activity">
    <reaction evidence="10">
        <text>L-threonyl-[protein] + ATP = O-phospho-L-threonyl-[protein] + ADP + H(+)</text>
        <dbReference type="Rhea" id="RHEA:46608"/>
        <dbReference type="Rhea" id="RHEA-COMP:11060"/>
        <dbReference type="Rhea" id="RHEA-COMP:11605"/>
        <dbReference type="ChEBI" id="CHEBI:15378"/>
        <dbReference type="ChEBI" id="CHEBI:30013"/>
        <dbReference type="ChEBI" id="CHEBI:30616"/>
        <dbReference type="ChEBI" id="CHEBI:61977"/>
        <dbReference type="ChEBI" id="CHEBI:456216"/>
        <dbReference type="EC" id="2.7.11.1"/>
    </reaction>
</comment>
<keyword evidence="4" id="KW-0479">Metal-binding</keyword>
<dbReference type="PANTHER" id="PTHR11042">
    <property type="entry name" value="EUKARYOTIC TRANSLATION INITIATION FACTOR 2-ALPHA KINASE EIF2-ALPHA KINASE -RELATED"/>
    <property type="match status" value="1"/>
</dbReference>
<dbReference type="GO" id="GO:0005524">
    <property type="term" value="F:ATP binding"/>
    <property type="evidence" value="ECO:0007669"/>
    <property type="project" value="UniProtKB-KW"/>
</dbReference>
<comment type="catalytic activity">
    <reaction evidence="11">
        <text>L-seryl-[protein] + ATP = O-phospho-L-seryl-[protein] + ADP + H(+)</text>
        <dbReference type="Rhea" id="RHEA:17989"/>
        <dbReference type="Rhea" id="RHEA-COMP:9863"/>
        <dbReference type="Rhea" id="RHEA-COMP:11604"/>
        <dbReference type="ChEBI" id="CHEBI:15378"/>
        <dbReference type="ChEBI" id="CHEBI:29999"/>
        <dbReference type="ChEBI" id="CHEBI:30616"/>
        <dbReference type="ChEBI" id="CHEBI:83421"/>
        <dbReference type="ChEBI" id="CHEBI:456216"/>
        <dbReference type="EC" id="2.7.11.1"/>
    </reaction>
</comment>
<evidence type="ECO:0000256" key="7">
    <source>
        <dbReference type="ARBA" id="ARBA00022840"/>
    </source>
</evidence>
<organism evidence="14 15">
    <name type="scientific">Otus sunia</name>
    <name type="common">Oriental scops-owl</name>
    <dbReference type="NCBI Taxonomy" id="257818"/>
    <lineage>
        <taxon>Eukaryota</taxon>
        <taxon>Metazoa</taxon>
        <taxon>Chordata</taxon>
        <taxon>Craniata</taxon>
        <taxon>Vertebrata</taxon>
        <taxon>Euteleostomi</taxon>
        <taxon>Archelosauria</taxon>
        <taxon>Archosauria</taxon>
        <taxon>Dinosauria</taxon>
        <taxon>Saurischia</taxon>
        <taxon>Theropoda</taxon>
        <taxon>Coelurosauria</taxon>
        <taxon>Aves</taxon>
        <taxon>Neognathae</taxon>
        <taxon>Neoaves</taxon>
        <taxon>Telluraves</taxon>
        <taxon>Strigiformes</taxon>
        <taxon>Strigidae</taxon>
        <taxon>Otus</taxon>
    </lineage>
</organism>
<evidence type="ECO:0000256" key="1">
    <source>
        <dbReference type="ARBA" id="ARBA00012513"/>
    </source>
</evidence>
<evidence type="ECO:0000313" key="14">
    <source>
        <dbReference type="Ensembl" id="ENSOSUP00000003934.1"/>
    </source>
</evidence>
<feature type="region of interest" description="Disordered" evidence="12">
    <location>
        <begin position="197"/>
        <end position="335"/>
    </location>
</feature>
<evidence type="ECO:0000256" key="3">
    <source>
        <dbReference type="ARBA" id="ARBA00022679"/>
    </source>
</evidence>
<evidence type="ECO:0000256" key="12">
    <source>
        <dbReference type="SAM" id="MobiDB-lite"/>
    </source>
</evidence>
<feature type="compositionally biased region" description="Low complexity" evidence="12">
    <location>
        <begin position="309"/>
        <end position="326"/>
    </location>
</feature>
<evidence type="ECO:0000256" key="6">
    <source>
        <dbReference type="ARBA" id="ARBA00022777"/>
    </source>
</evidence>
<dbReference type="GO" id="GO:0110031">
    <property type="term" value="P:negative regulation of G2/MI transition of meiotic cell cycle"/>
    <property type="evidence" value="ECO:0007669"/>
    <property type="project" value="TreeGrafter"/>
</dbReference>
<dbReference type="PANTHER" id="PTHR11042:SF183">
    <property type="entry name" value="MEMBRANE-ASSOCIATED TYROSINE- AND THREONINE-SPECIFIC CDC2-INHIBITORY KINASE"/>
    <property type="match status" value="1"/>
</dbReference>
<evidence type="ECO:0000259" key="13">
    <source>
        <dbReference type="PROSITE" id="PS50011"/>
    </source>
</evidence>
<keyword evidence="8" id="KW-0460">Magnesium</keyword>
<dbReference type="SUPFAM" id="SSF56112">
    <property type="entry name" value="Protein kinase-like (PK-like)"/>
    <property type="match status" value="1"/>
</dbReference>
<keyword evidence="7" id="KW-0067">ATP-binding</keyword>
<evidence type="ECO:0000256" key="8">
    <source>
        <dbReference type="ARBA" id="ARBA00022842"/>
    </source>
</evidence>
<evidence type="ECO:0000313" key="15">
    <source>
        <dbReference type="Proteomes" id="UP000694552"/>
    </source>
</evidence>
<sequence length="335" mass="35832">GSHPTPMTPPHTSMGPTPQIYGSCPTHLWIYGSHPTPIALPHPSMGPAPQIYGSGPTPLSPPQVRSRSDGRLYALKRSLRPFRGPRDRRRQLLEARAQAAVGQHPHVLPLLGGWVGGGRLHLLTPWCPRGSLGGLWGRPVAEWRLWGYLWDLLLALGHLQRRALAHLDLRPPNVLLTHGGCRLGDFGTAAPLMELGSDPQMALGSDPLMELGSDPLMGPDPLQTLPSAPLMELGSNPQPPHSSGPLWSLPSDPLMTLPSDPQLPHSSDPLTALGSDPQMAPDPQLPHSSDPQMAPDPLQTLPSAPLMALSSDPQLPLCPDPLQTLPSAPQMAPDP</sequence>
<name>A0A8C8E6N8_9STRI</name>
<dbReference type="GO" id="GO:0005634">
    <property type="term" value="C:nucleus"/>
    <property type="evidence" value="ECO:0007669"/>
    <property type="project" value="TreeGrafter"/>
</dbReference>
<feature type="region of interest" description="Disordered" evidence="12">
    <location>
        <begin position="40"/>
        <end position="67"/>
    </location>
</feature>
<evidence type="ECO:0000256" key="10">
    <source>
        <dbReference type="ARBA" id="ARBA00047899"/>
    </source>
</evidence>
<dbReference type="Gene3D" id="3.30.200.20">
    <property type="entry name" value="Phosphorylase Kinase, domain 1"/>
    <property type="match status" value="1"/>
</dbReference>
<dbReference type="InterPro" id="IPR000719">
    <property type="entry name" value="Prot_kinase_dom"/>
</dbReference>
<dbReference type="EC" id="2.7.11.1" evidence="1"/>
<keyword evidence="9" id="KW-0131">Cell cycle</keyword>
<keyword evidence="6" id="KW-0418">Kinase</keyword>
<evidence type="ECO:0000256" key="4">
    <source>
        <dbReference type="ARBA" id="ARBA00022723"/>
    </source>
</evidence>
<proteinExistence type="predicted"/>
<keyword evidence="5" id="KW-0547">Nucleotide-binding</keyword>
<feature type="domain" description="Protein kinase" evidence="13">
    <location>
        <begin position="46"/>
        <end position="335"/>
    </location>
</feature>
<dbReference type="GO" id="GO:0051321">
    <property type="term" value="P:meiotic cell cycle"/>
    <property type="evidence" value="ECO:0007669"/>
    <property type="project" value="TreeGrafter"/>
</dbReference>
<accession>A0A8C8E6N8</accession>
<evidence type="ECO:0000256" key="5">
    <source>
        <dbReference type="ARBA" id="ARBA00022741"/>
    </source>
</evidence>
<evidence type="ECO:0000256" key="11">
    <source>
        <dbReference type="ARBA" id="ARBA00048679"/>
    </source>
</evidence>
<dbReference type="GO" id="GO:0004674">
    <property type="term" value="F:protein serine/threonine kinase activity"/>
    <property type="evidence" value="ECO:0007669"/>
    <property type="project" value="UniProtKB-KW"/>
</dbReference>
<dbReference type="SMART" id="SM00220">
    <property type="entry name" value="S_TKc"/>
    <property type="match status" value="1"/>
</dbReference>
<keyword evidence="3" id="KW-0808">Transferase</keyword>
<dbReference type="GO" id="GO:0046872">
    <property type="term" value="F:metal ion binding"/>
    <property type="evidence" value="ECO:0007669"/>
    <property type="project" value="UniProtKB-KW"/>
</dbReference>
<evidence type="ECO:0000256" key="2">
    <source>
        <dbReference type="ARBA" id="ARBA00022527"/>
    </source>
</evidence>
<dbReference type="Pfam" id="PF00069">
    <property type="entry name" value="Pkinase"/>
    <property type="match status" value="1"/>
</dbReference>
<reference evidence="14" key="1">
    <citation type="submission" date="2025-08" db="UniProtKB">
        <authorList>
            <consortium name="Ensembl"/>
        </authorList>
    </citation>
    <scope>IDENTIFICATION</scope>
</reference>
<protein>
    <recommendedName>
        <fullName evidence="1">non-specific serine/threonine protein kinase</fullName>
        <ecNumber evidence="1">2.7.11.1</ecNumber>
    </recommendedName>
</protein>